<dbReference type="HOGENOM" id="CLU_114601_4_0_4"/>
<keyword evidence="2" id="KW-1185">Reference proteome</keyword>
<dbReference type="Gene3D" id="3.10.20.30">
    <property type="match status" value="1"/>
</dbReference>
<dbReference type="NCBIfam" id="TIGR01682">
    <property type="entry name" value="moaD"/>
    <property type="match status" value="1"/>
</dbReference>
<gene>
    <name evidence="1" type="ORF">CL55_00014840</name>
</gene>
<reference evidence="1 2" key="1">
    <citation type="submission" date="2014-03" db="EMBL/GenBank/DDBJ databases">
        <title>Genome of Polynucleobacter strain MWH-MoK4.</title>
        <authorList>
            <person name="Hahn M.W."/>
        </authorList>
    </citation>
    <scope>NUCLEOTIDE SEQUENCE [LARGE SCALE GENOMIC DNA]</scope>
    <source>
        <strain evidence="1 2">MWH-MoK4</strain>
    </source>
</reference>
<dbReference type="PATRIC" id="fig|576611.7.peg.1510"/>
<dbReference type="Proteomes" id="UP000061135">
    <property type="component" value="Chromosome"/>
</dbReference>
<dbReference type="Pfam" id="PF02597">
    <property type="entry name" value="ThiS"/>
    <property type="match status" value="1"/>
</dbReference>
<dbReference type="InterPro" id="IPR003749">
    <property type="entry name" value="ThiS/MoaD-like"/>
</dbReference>
<dbReference type="KEGG" id="pdq:CL55_00014840"/>
<organism evidence="1 2">
    <name type="scientific">Polynucleobacter duraquae</name>
    <dbReference type="NCBI Taxonomy" id="1835254"/>
    <lineage>
        <taxon>Bacteria</taxon>
        <taxon>Pseudomonadati</taxon>
        <taxon>Pseudomonadota</taxon>
        <taxon>Betaproteobacteria</taxon>
        <taxon>Burkholderiales</taxon>
        <taxon>Burkholderiaceae</taxon>
        <taxon>Polynucleobacter</taxon>
    </lineage>
</organism>
<accession>A0A0E3ZKT2</accession>
<dbReference type="SUPFAM" id="SSF54285">
    <property type="entry name" value="MoaD/ThiS"/>
    <property type="match status" value="1"/>
</dbReference>
<dbReference type="EMBL" id="CP007501">
    <property type="protein sequence ID" value="AKD25817.1"/>
    <property type="molecule type" value="Genomic_DNA"/>
</dbReference>
<sequence length="85" mass="9223">MKLELRFFASLREGLGLSGESIDAPPEVKTIADLRIYLVQRGNPWAEVLASGKVIRCALNQEMMSDSMPLVEGAEVAFFPPVTGG</sequence>
<dbReference type="STRING" id="1835254.CL55_00014840"/>
<proteinExistence type="predicted"/>
<dbReference type="OrthoDB" id="9801945at2"/>
<dbReference type="CDD" id="cd00754">
    <property type="entry name" value="Ubl_MoaD"/>
    <property type="match status" value="1"/>
</dbReference>
<name>A0A0E3ZKT2_9BURK</name>
<protein>
    <submittedName>
        <fullName evidence="1">Molybdopterin converting factor, subunit 1, non-archaeal</fullName>
    </submittedName>
</protein>
<dbReference type="InterPro" id="IPR016155">
    <property type="entry name" value="Mopterin_synth/thiamin_S_b"/>
</dbReference>
<evidence type="ECO:0000313" key="1">
    <source>
        <dbReference type="EMBL" id="AKD25817.1"/>
    </source>
</evidence>
<dbReference type="InterPro" id="IPR012675">
    <property type="entry name" value="Beta-grasp_dom_sf"/>
</dbReference>
<dbReference type="AlphaFoldDB" id="A0A0E3ZKT2"/>
<evidence type="ECO:0000313" key="2">
    <source>
        <dbReference type="Proteomes" id="UP000061135"/>
    </source>
</evidence>
<dbReference type="RefSeq" id="WP_046330527.1">
    <property type="nucleotide sequence ID" value="NZ_CP007501.1"/>
</dbReference>